<proteinExistence type="predicted"/>
<name>A0ABV5CF58_9SPHI</name>
<keyword evidence="2" id="KW-1185">Reference proteome</keyword>
<reference evidence="1 2" key="1">
    <citation type="submission" date="2024-04" db="EMBL/GenBank/DDBJ databases">
        <title>Albibacterium profundi sp. nov., isolated from sediment of the Challenger Deep of Mariana Trench.</title>
        <authorList>
            <person name="Wang Y."/>
        </authorList>
    </citation>
    <scope>NUCLEOTIDE SEQUENCE [LARGE SCALE GENOMIC DNA]</scope>
    <source>
        <strain evidence="1 2">RHL897</strain>
    </source>
</reference>
<organism evidence="1 2">
    <name type="scientific">Albibacterium profundi</name>
    <dbReference type="NCBI Taxonomy" id="3134906"/>
    <lineage>
        <taxon>Bacteria</taxon>
        <taxon>Pseudomonadati</taxon>
        <taxon>Bacteroidota</taxon>
        <taxon>Sphingobacteriia</taxon>
        <taxon>Sphingobacteriales</taxon>
        <taxon>Sphingobacteriaceae</taxon>
        <taxon>Albibacterium</taxon>
    </lineage>
</organism>
<evidence type="ECO:0000313" key="1">
    <source>
        <dbReference type="EMBL" id="MFB5946099.1"/>
    </source>
</evidence>
<accession>A0ABV5CF58</accession>
<gene>
    <name evidence="1" type="ORF">WKR92_09670</name>
</gene>
<dbReference type="RefSeq" id="WP_375557628.1">
    <property type="nucleotide sequence ID" value="NZ_JBBVGT010000002.1"/>
</dbReference>
<sequence>MRPIDFQGSNAVYTKPKEMSDEECLPVSAFEVKDKEGRVIQVNTVWQPNKEDIEAINAGRPIILSVAGGGMPPVVLFTCDEEGNINE</sequence>
<evidence type="ECO:0000313" key="2">
    <source>
        <dbReference type="Proteomes" id="UP001580928"/>
    </source>
</evidence>
<dbReference type="Proteomes" id="UP001580928">
    <property type="component" value="Unassembled WGS sequence"/>
</dbReference>
<protein>
    <submittedName>
        <fullName evidence="1">Uncharacterized protein</fullName>
    </submittedName>
</protein>
<dbReference type="EMBL" id="JBBVGT010000002">
    <property type="protein sequence ID" value="MFB5946099.1"/>
    <property type="molecule type" value="Genomic_DNA"/>
</dbReference>
<comment type="caution">
    <text evidence="1">The sequence shown here is derived from an EMBL/GenBank/DDBJ whole genome shotgun (WGS) entry which is preliminary data.</text>
</comment>